<comment type="caution">
    <text evidence="3">The sequence shown here is derived from an EMBL/GenBank/DDBJ whole genome shotgun (WGS) entry which is preliminary data.</text>
</comment>
<dbReference type="CDD" id="cd01650">
    <property type="entry name" value="RT_nLTR_like"/>
    <property type="match status" value="1"/>
</dbReference>
<name>A0A8J6HLU4_TENMO</name>
<dbReference type="InterPro" id="IPR005135">
    <property type="entry name" value="Endo/exonuclease/phosphatase"/>
</dbReference>
<protein>
    <recommendedName>
        <fullName evidence="2">Reverse transcriptase domain-containing protein</fullName>
    </recommendedName>
</protein>
<dbReference type="SUPFAM" id="SSF56219">
    <property type="entry name" value="DNase I-like"/>
    <property type="match status" value="1"/>
</dbReference>
<evidence type="ECO:0000259" key="2">
    <source>
        <dbReference type="PROSITE" id="PS50878"/>
    </source>
</evidence>
<dbReference type="GO" id="GO:0071897">
    <property type="term" value="P:DNA biosynthetic process"/>
    <property type="evidence" value="ECO:0007669"/>
    <property type="project" value="UniProtKB-ARBA"/>
</dbReference>
<dbReference type="PANTHER" id="PTHR33332">
    <property type="entry name" value="REVERSE TRANSCRIPTASE DOMAIN-CONTAINING PROTEIN"/>
    <property type="match status" value="1"/>
</dbReference>
<accession>A0A8J6HLU4</accession>
<dbReference type="PROSITE" id="PS50878">
    <property type="entry name" value="RT_POL"/>
    <property type="match status" value="1"/>
</dbReference>
<keyword evidence="4" id="KW-1185">Reference proteome</keyword>
<dbReference type="EMBL" id="JABDTM020020516">
    <property type="protein sequence ID" value="KAH0816990.1"/>
    <property type="molecule type" value="Genomic_DNA"/>
</dbReference>
<dbReference type="InterPro" id="IPR043502">
    <property type="entry name" value="DNA/RNA_pol_sf"/>
</dbReference>
<dbReference type="Pfam" id="PF14529">
    <property type="entry name" value="Exo_endo_phos_2"/>
    <property type="match status" value="1"/>
</dbReference>
<dbReference type="Gene3D" id="3.60.10.10">
    <property type="entry name" value="Endonuclease/exonuclease/phosphatase"/>
    <property type="match status" value="1"/>
</dbReference>
<evidence type="ECO:0000313" key="4">
    <source>
        <dbReference type="Proteomes" id="UP000719412"/>
    </source>
</evidence>
<dbReference type="GO" id="GO:0003824">
    <property type="term" value="F:catalytic activity"/>
    <property type="evidence" value="ECO:0007669"/>
    <property type="project" value="InterPro"/>
</dbReference>
<feature type="compositionally biased region" description="Polar residues" evidence="1">
    <location>
        <begin position="44"/>
        <end position="60"/>
    </location>
</feature>
<proteinExistence type="predicted"/>
<feature type="region of interest" description="Disordered" evidence="1">
    <location>
        <begin position="35"/>
        <end position="68"/>
    </location>
</feature>
<evidence type="ECO:0000256" key="1">
    <source>
        <dbReference type="SAM" id="MobiDB-lite"/>
    </source>
</evidence>
<dbReference type="InterPro" id="IPR036691">
    <property type="entry name" value="Endo/exonu/phosph_ase_sf"/>
</dbReference>
<reference evidence="3" key="2">
    <citation type="submission" date="2021-08" db="EMBL/GenBank/DDBJ databases">
        <authorList>
            <person name="Eriksson T."/>
        </authorList>
    </citation>
    <scope>NUCLEOTIDE SEQUENCE</scope>
    <source>
        <strain evidence="3">Stoneville</strain>
        <tissue evidence="3">Whole head</tissue>
    </source>
</reference>
<gene>
    <name evidence="3" type="ORF">GEV33_005801</name>
</gene>
<dbReference type="PRINTS" id="PR01345">
    <property type="entry name" value="CERVTRCPTASE"/>
</dbReference>
<dbReference type="InterPro" id="IPR000477">
    <property type="entry name" value="RT_dom"/>
</dbReference>
<organism evidence="3 4">
    <name type="scientific">Tenebrio molitor</name>
    <name type="common">Yellow mealworm beetle</name>
    <dbReference type="NCBI Taxonomy" id="7067"/>
    <lineage>
        <taxon>Eukaryota</taxon>
        <taxon>Metazoa</taxon>
        <taxon>Ecdysozoa</taxon>
        <taxon>Arthropoda</taxon>
        <taxon>Hexapoda</taxon>
        <taxon>Insecta</taxon>
        <taxon>Pterygota</taxon>
        <taxon>Neoptera</taxon>
        <taxon>Endopterygota</taxon>
        <taxon>Coleoptera</taxon>
        <taxon>Polyphaga</taxon>
        <taxon>Cucujiformia</taxon>
        <taxon>Tenebrionidae</taxon>
        <taxon>Tenebrio</taxon>
    </lineage>
</organism>
<feature type="domain" description="Reverse transcriptase" evidence="2">
    <location>
        <begin position="533"/>
        <end position="767"/>
    </location>
</feature>
<dbReference type="AlphaFoldDB" id="A0A8J6HLU4"/>
<dbReference type="SUPFAM" id="SSF56672">
    <property type="entry name" value="DNA/RNA polymerases"/>
    <property type="match status" value="1"/>
</dbReference>
<dbReference type="Proteomes" id="UP000719412">
    <property type="component" value="Unassembled WGS sequence"/>
</dbReference>
<dbReference type="Pfam" id="PF00078">
    <property type="entry name" value="RVT_1"/>
    <property type="match status" value="1"/>
</dbReference>
<sequence>MRATVHRTEMLTLKHLPLITTLQRMLRLTLWQESGNDDDDETELSPSNPTNANSDSTGKSKNIRSSDSVESLTSTSELLMLAKDAVNNSEQYPIDFNQMVEFMEKVSGETDILALVRSFTNDTQGVINLLHDVYNVVPHKSIKNKCRKIQRRIRKALLSKDSVSADDLNLSTIVGEPIAYTNIASLLAKYDDFCAFVGRDEPSIILLTETWLSSSIPDSLVSLRGYTLFRRDRFGRRGGGVCMYFANRVLTNFKIQPISGDFRGIEALFLGVHSKTVSFVLGCVYRPPSSSISDDKILIDFIKGLADTSQRIFIFGDFNMPDMLWPLDSSGPFSNSSQLMADLIINSHLCQLVSEPTRFRLNQTPSTLDLIISSDDNSLTNLKYLSPIGISDHVTLRTGDEADYKTHRAFSNKLSTTIKEARTRYEASIANSRDTKHFHKHIRTQLSGPVGTPQVRDITGSVTDNSDVVADIFADVFSKVFTKESRDRIPAVPGPPNSTFLSDIDFLETVVWEKIRKLKVSKSPGPDLITAKQSFRSGVLPPDWRSAIVRPIFKKGDKFDAANYRPVSLTSLVVKAMESIIYDQQHGFLPGKSIQSNLLACLADWTREVDNGNSVDVLYLDFSKAFDRVPKQRLISKLQHLGISGNLLAWINAFLSERTFCVRLGESYSRPVGVHSGVPQGSVLGPLLFIAYTADLGCILRSPFTMYADDIKVYNISNQSMALEQDLLAIHDWSCDWLLPLNSDKCGVLHIGNTNPKHTYRINGKELASFDNYRDLGVTVSFDLSWSNHILKITKKANSMLFLVNKVFLKSSPAIFAKLYKTYVRPVLEFANCVWTPVLQRDIQLLESVQRRATRVPFGRSRPQYTARLSLMGIPSLSARRVRGICLLCTKGVAHVDTL</sequence>
<evidence type="ECO:0000313" key="3">
    <source>
        <dbReference type="EMBL" id="KAH0816990.1"/>
    </source>
</evidence>
<reference evidence="3" key="1">
    <citation type="journal article" date="2020" name="J Insects Food Feed">
        <title>The yellow mealworm (Tenebrio molitor) genome: a resource for the emerging insects as food and feed industry.</title>
        <authorList>
            <person name="Eriksson T."/>
            <person name="Andere A."/>
            <person name="Kelstrup H."/>
            <person name="Emery V."/>
            <person name="Picard C."/>
        </authorList>
    </citation>
    <scope>NUCLEOTIDE SEQUENCE</scope>
    <source>
        <strain evidence="3">Stoneville</strain>
        <tissue evidence="3">Whole head</tissue>
    </source>
</reference>